<sequence length="709" mass="80873">MLISSATFNNILGLNNDLISSCPEFSIAREWLLKKVAPETSEKQAFNIIKSQQGLSQLMKAYADDVRSDFISNAEQSLRRTISIKPFRITESLQTISFMRQLHAHYFHFTKYVDIPKSILNQFETSYQSLLSSTLTPAVFTMVVTTYLRSFDLCDRNDIVYDNMRVLKNARSDNLIEKLVMDKFLSDFKKRIEQDHKMKWNASIFSALDAWILNTVLPDSLNLVSIDKDDMLYLLNSCAKEAVVNLRTRELFDIVVDFPSSRPALKDLRQAITTNKQRAAVVSIFQKSCANRLLHGGANTVDILYGYISAIKCFKILDPRGVLLERISKPIRKYLKERDDTISELVSGLLGVSTSNISDLSLEMKSSRAGKDHLLPHANGLNWYPDPIDAPVDFSTDNNFDIVGNLLSMYDSKDAIIKELMKRFAEKMLFPSENLSEDILMKIELLKVQFGERQLSDLDVMAKDIAESKRMNSLIRKGTRDASQLDSNFHMNVISRLFWPKFPTDHVNVPASINKMVQKFSTKYSELKQGRSLVLLSSVGTATIELQLQDRKLEFTVSPDKASAISMFHNHDSWSFNDFSEALHVSHDKARELLSFWEKQGVLKKSDSDVYSVLEKASAPLEQDFNNNPRPGSDVDDSKEEMKIYWSYIQGMLTNLGAVNAEKIHSFLKMLVPKETPYVKTLDELKVFLDSMVEEEKLIVKDDGLYKLH</sequence>
<keyword evidence="9" id="KW-1185">Reference proteome</keyword>
<proteinExistence type="inferred from homology"/>
<dbReference type="Gene3D" id="1.10.10.10">
    <property type="entry name" value="Winged helix-like DNA-binding domain superfamily/Winged helix DNA-binding domain"/>
    <property type="match status" value="1"/>
</dbReference>
<keyword evidence="5" id="KW-0131">Cell cycle</keyword>
<dbReference type="Gene3D" id="3.30.230.130">
    <property type="entry name" value="Cullin, Chain C, Domain 2"/>
    <property type="match status" value="1"/>
</dbReference>
<name>A0A0J9X6Q6_GEOCN</name>
<dbReference type="GO" id="GO:0005680">
    <property type="term" value="C:anaphase-promoting complex"/>
    <property type="evidence" value="ECO:0007669"/>
    <property type="project" value="TreeGrafter"/>
</dbReference>
<keyword evidence="2" id="KW-0132">Cell division</keyword>
<protein>
    <recommendedName>
        <fullName evidence="1">Anaphase-promoting complex subunit 2</fullName>
    </recommendedName>
</protein>
<evidence type="ECO:0000256" key="5">
    <source>
        <dbReference type="ARBA" id="ARBA00023306"/>
    </source>
</evidence>
<evidence type="ECO:0000256" key="2">
    <source>
        <dbReference type="ARBA" id="ARBA00022618"/>
    </source>
</evidence>
<dbReference type="InterPro" id="IPR044554">
    <property type="entry name" value="ANAPC2"/>
</dbReference>
<dbReference type="Proteomes" id="UP000242525">
    <property type="component" value="Unassembled WGS sequence"/>
</dbReference>
<dbReference type="SUPFAM" id="SSF75632">
    <property type="entry name" value="Cullin homology domain"/>
    <property type="match status" value="1"/>
</dbReference>
<keyword evidence="8" id="KW-0436">Ligase</keyword>
<dbReference type="GO" id="GO:0007091">
    <property type="term" value="P:metaphase/anaphase transition of mitotic cell cycle"/>
    <property type="evidence" value="ECO:0007669"/>
    <property type="project" value="TreeGrafter"/>
</dbReference>
<comment type="similarity">
    <text evidence="6">Belongs to the cullin family.</text>
</comment>
<evidence type="ECO:0000256" key="6">
    <source>
        <dbReference type="PROSITE-ProRule" id="PRU00330"/>
    </source>
</evidence>
<dbReference type="GO" id="GO:0070979">
    <property type="term" value="P:protein K11-linked ubiquitination"/>
    <property type="evidence" value="ECO:0007669"/>
    <property type="project" value="TreeGrafter"/>
</dbReference>
<evidence type="ECO:0000313" key="8">
    <source>
        <dbReference type="EMBL" id="CDO52821.1"/>
    </source>
</evidence>
<dbReference type="STRING" id="1173061.A0A0J9X6Q6"/>
<gene>
    <name evidence="8" type="ORF">BN980_GECA04s00065g</name>
</gene>
<dbReference type="InterPro" id="IPR036390">
    <property type="entry name" value="WH_DNA-bd_sf"/>
</dbReference>
<evidence type="ECO:0000256" key="1">
    <source>
        <dbReference type="ARBA" id="ARBA00016068"/>
    </source>
</evidence>
<evidence type="ECO:0000313" key="9">
    <source>
        <dbReference type="Proteomes" id="UP000242525"/>
    </source>
</evidence>
<dbReference type="InterPro" id="IPR036388">
    <property type="entry name" value="WH-like_DNA-bd_sf"/>
</dbReference>
<feature type="domain" description="Cullin family profile" evidence="7">
    <location>
        <begin position="372"/>
        <end position="598"/>
    </location>
</feature>
<dbReference type="GO" id="GO:0006511">
    <property type="term" value="P:ubiquitin-dependent protein catabolic process"/>
    <property type="evidence" value="ECO:0007669"/>
    <property type="project" value="InterPro"/>
</dbReference>
<dbReference type="Pfam" id="PF08672">
    <property type="entry name" value="ANAPC2"/>
    <property type="match status" value="1"/>
</dbReference>
<dbReference type="PROSITE" id="PS50069">
    <property type="entry name" value="CULLIN_2"/>
    <property type="match status" value="1"/>
</dbReference>
<accession>A0A0J9X6Q6</accession>
<dbReference type="OrthoDB" id="5581181at2759"/>
<dbReference type="GO" id="GO:0051301">
    <property type="term" value="P:cell division"/>
    <property type="evidence" value="ECO:0007669"/>
    <property type="project" value="UniProtKB-KW"/>
</dbReference>
<keyword evidence="4" id="KW-0833">Ubl conjugation pathway</keyword>
<organism evidence="8 9">
    <name type="scientific">Geotrichum candidum</name>
    <name type="common">Oospora lactis</name>
    <name type="synonym">Dipodascus geotrichum</name>
    <dbReference type="NCBI Taxonomy" id="1173061"/>
    <lineage>
        <taxon>Eukaryota</taxon>
        <taxon>Fungi</taxon>
        <taxon>Dikarya</taxon>
        <taxon>Ascomycota</taxon>
        <taxon>Saccharomycotina</taxon>
        <taxon>Dipodascomycetes</taxon>
        <taxon>Dipodascales</taxon>
        <taxon>Dipodascaceae</taxon>
        <taxon>Geotrichum</taxon>
    </lineage>
</organism>
<dbReference type="Pfam" id="PF26557">
    <property type="entry name" value="Cullin_AB"/>
    <property type="match status" value="1"/>
</dbReference>
<dbReference type="Gene3D" id="1.20.1310.10">
    <property type="entry name" value="Cullin Repeats"/>
    <property type="match status" value="1"/>
</dbReference>
<dbReference type="AlphaFoldDB" id="A0A0J9X6Q6"/>
<evidence type="ECO:0000256" key="3">
    <source>
        <dbReference type="ARBA" id="ARBA00022776"/>
    </source>
</evidence>
<reference evidence="8" key="1">
    <citation type="submission" date="2014-03" db="EMBL/GenBank/DDBJ databases">
        <authorList>
            <person name="Casaregola S."/>
        </authorList>
    </citation>
    <scope>NUCLEOTIDE SEQUENCE [LARGE SCALE GENOMIC DNA]</scope>
    <source>
        <strain evidence="8">CLIB 918</strain>
    </source>
</reference>
<dbReference type="InterPro" id="IPR059120">
    <property type="entry name" value="Cullin-like_AB"/>
</dbReference>
<dbReference type="GO" id="GO:0016874">
    <property type="term" value="F:ligase activity"/>
    <property type="evidence" value="ECO:0007669"/>
    <property type="project" value="UniProtKB-KW"/>
</dbReference>
<dbReference type="GO" id="GO:0031625">
    <property type="term" value="F:ubiquitin protein ligase binding"/>
    <property type="evidence" value="ECO:0007669"/>
    <property type="project" value="InterPro"/>
</dbReference>
<dbReference type="PANTHER" id="PTHR45957:SF1">
    <property type="entry name" value="ANAPHASE-PROMOTING COMPLEX SUBUNIT 2"/>
    <property type="match status" value="1"/>
</dbReference>
<comment type="caution">
    <text evidence="8">The sequence shown here is derived from an EMBL/GenBank/DDBJ whole genome shotgun (WGS) entry which is preliminary data.</text>
</comment>
<dbReference type="InterPro" id="IPR014786">
    <property type="entry name" value="ANAPC2_C"/>
</dbReference>
<dbReference type="InterPro" id="IPR057975">
    <property type="entry name" value="TPR_ANAPC2"/>
</dbReference>
<dbReference type="EMBL" id="CCBN010000004">
    <property type="protein sequence ID" value="CDO52821.1"/>
    <property type="molecule type" value="Genomic_DNA"/>
</dbReference>
<evidence type="ECO:0000259" key="7">
    <source>
        <dbReference type="PROSITE" id="PS50069"/>
    </source>
</evidence>
<dbReference type="PANTHER" id="PTHR45957">
    <property type="entry name" value="ANAPHASE-PROMOTING COMPLEX SUBUNIT 2"/>
    <property type="match status" value="1"/>
</dbReference>
<dbReference type="Pfam" id="PF25773">
    <property type="entry name" value="TPR_ANAPC2"/>
    <property type="match status" value="1"/>
</dbReference>
<dbReference type="InterPro" id="IPR036317">
    <property type="entry name" value="Cullin_homology_sf"/>
</dbReference>
<keyword evidence="3" id="KW-0498">Mitosis</keyword>
<dbReference type="InterPro" id="IPR016158">
    <property type="entry name" value="Cullin_homology"/>
</dbReference>
<evidence type="ECO:0000256" key="4">
    <source>
        <dbReference type="ARBA" id="ARBA00022786"/>
    </source>
</evidence>
<dbReference type="SMART" id="SM01013">
    <property type="entry name" value="APC2"/>
    <property type="match status" value="1"/>
</dbReference>
<dbReference type="SMART" id="SM00182">
    <property type="entry name" value="CULLIN"/>
    <property type="match status" value="1"/>
</dbReference>
<dbReference type="SUPFAM" id="SSF46785">
    <property type="entry name" value="Winged helix' DNA-binding domain"/>
    <property type="match status" value="1"/>
</dbReference>